<name>A0ABU9BIH7_9BURK</name>
<feature type="chain" id="PRO_5047024706" evidence="1">
    <location>
        <begin position="24"/>
        <end position="122"/>
    </location>
</feature>
<gene>
    <name evidence="2" type="ORF">AACH06_01695</name>
</gene>
<evidence type="ECO:0000256" key="1">
    <source>
        <dbReference type="SAM" id="SignalP"/>
    </source>
</evidence>
<keyword evidence="1" id="KW-0732">Signal</keyword>
<evidence type="ECO:0000313" key="2">
    <source>
        <dbReference type="EMBL" id="MEK8029521.1"/>
    </source>
</evidence>
<reference evidence="2 3" key="1">
    <citation type="submission" date="2024-04" db="EMBL/GenBank/DDBJ databases">
        <title>Novel species of the genus Ideonella isolated from streams.</title>
        <authorList>
            <person name="Lu H."/>
        </authorList>
    </citation>
    <scope>NUCLEOTIDE SEQUENCE [LARGE SCALE GENOMIC DNA]</scope>
    <source>
        <strain evidence="2 3">DXS29W</strain>
    </source>
</reference>
<sequence>MSNLSSARLCAAALLAAVATVHAEPISTGARVCKEPIFTTTTVTSFGTAKNAFGGPAVAHFTVKRSYTFDGNYVDVLVQDSSSYYFNATSGTRPDLVPGWFKVCARNNTTSTIFVDMSLSGY</sequence>
<dbReference type="RefSeq" id="WP_341423857.1">
    <property type="nucleotide sequence ID" value="NZ_JBBUTG010000001.1"/>
</dbReference>
<dbReference type="Proteomes" id="UP001371218">
    <property type="component" value="Unassembled WGS sequence"/>
</dbReference>
<feature type="signal peptide" evidence="1">
    <location>
        <begin position="1"/>
        <end position="23"/>
    </location>
</feature>
<comment type="caution">
    <text evidence="2">The sequence shown here is derived from an EMBL/GenBank/DDBJ whole genome shotgun (WGS) entry which is preliminary data.</text>
</comment>
<keyword evidence="3" id="KW-1185">Reference proteome</keyword>
<accession>A0ABU9BIH7</accession>
<proteinExistence type="predicted"/>
<protein>
    <submittedName>
        <fullName evidence="2">Uncharacterized protein</fullName>
    </submittedName>
</protein>
<dbReference type="EMBL" id="JBBUTG010000001">
    <property type="protein sequence ID" value="MEK8029521.1"/>
    <property type="molecule type" value="Genomic_DNA"/>
</dbReference>
<organism evidence="2 3">
    <name type="scientific">Ideonella lacteola</name>
    <dbReference type="NCBI Taxonomy" id="2984193"/>
    <lineage>
        <taxon>Bacteria</taxon>
        <taxon>Pseudomonadati</taxon>
        <taxon>Pseudomonadota</taxon>
        <taxon>Betaproteobacteria</taxon>
        <taxon>Burkholderiales</taxon>
        <taxon>Sphaerotilaceae</taxon>
        <taxon>Ideonella</taxon>
    </lineage>
</organism>
<evidence type="ECO:0000313" key="3">
    <source>
        <dbReference type="Proteomes" id="UP001371218"/>
    </source>
</evidence>